<evidence type="ECO:0000313" key="1">
    <source>
        <dbReference type="EMBL" id="SET29809.1"/>
    </source>
</evidence>
<evidence type="ECO:0000313" key="2">
    <source>
        <dbReference type="Proteomes" id="UP000242642"/>
    </source>
</evidence>
<dbReference type="Proteomes" id="UP000242642">
    <property type="component" value="Unassembled WGS sequence"/>
</dbReference>
<name>A0A1I0DBX8_9GAMM</name>
<dbReference type="AlphaFoldDB" id="A0A1I0DBX8"/>
<accession>A0A1I0DBX8</accession>
<organism evidence="1 2">
    <name type="scientific">Thorsellia anophelis DSM 18579</name>
    <dbReference type="NCBI Taxonomy" id="1123402"/>
    <lineage>
        <taxon>Bacteria</taxon>
        <taxon>Pseudomonadati</taxon>
        <taxon>Pseudomonadota</taxon>
        <taxon>Gammaproteobacteria</taxon>
        <taxon>Enterobacterales</taxon>
        <taxon>Thorselliaceae</taxon>
        <taxon>Thorsellia</taxon>
    </lineage>
</organism>
<reference evidence="2" key="1">
    <citation type="submission" date="2016-10" db="EMBL/GenBank/DDBJ databases">
        <authorList>
            <person name="Varghese N."/>
            <person name="Submissions S."/>
        </authorList>
    </citation>
    <scope>NUCLEOTIDE SEQUENCE [LARGE SCALE GENOMIC DNA]</scope>
    <source>
        <strain evidence="2">DSM 18579</strain>
    </source>
</reference>
<protein>
    <submittedName>
        <fullName evidence="1">Uncharacterized protein</fullName>
    </submittedName>
</protein>
<sequence length="76" mass="8896">MLESVTLFLAQMLIMLQVAKLLDISDKEAHRKIEYHAHKAKAPETYKNIKIIYIINELQIRPVHTCSYLSSAYFCR</sequence>
<proteinExistence type="predicted"/>
<gene>
    <name evidence="1" type="ORF">SAMN02583745_01922</name>
</gene>
<dbReference type="EMBL" id="FOHV01000015">
    <property type="protein sequence ID" value="SET29809.1"/>
    <property type="molecule type" value="Genomic_DNA"/>
</dbReference>
<keyword evidence="2" id="KW-1185">Reference proteome</keyword>